<reference evidence="1" key="1">
    <citation type="submission" date="2018-05" db="EMBL/GenBank/DDBJ databases">
        <authorList>
            <person name="Lanie J.A."/>
            <person name="Ng W.-L."/>
            <person name="Kazmierczak K.M."/>
            <person name="Andrzejewski T.M."/>
            <person name="Davidsen T.M."/>
            <person name="Wayne K.J."/>
            <person name="Tettelin H."/>
            <person name="Glass J.I."/>
            <person name="Rusch D."/>
            <person name="Podicherti R."/>
            <person name="Tsui H.-C.T."/>
            <person name="Winkler M.E."/>
        </authorList>
    </citation>
    <scope>NUCLEOTIDE SEQUENCE</scope>
</reference>
<dbReference type="AlphaFoldDB" id="A0A382NXU7"/>
<accession>A0A382NXU7</accession>
<gene>
    <name evidence="1" type="ORF">METZ01_LOCUS318803</name>
</gene>
<dbReference type="InterPro" id="IPR050767">
    <property type="entry name" value="Sel1_AlgK"/>
</dbReference>
<dbReference type="InterPro" id="IPR011990">
    <property type="entry name" value="TPR-like_helical_dom_sf"/>
</dbReference>
<sequence>MNIEIKQIIEKAEAGDMKSQSFLASMYYQGTGRAKAKKIGISRDYQKAFYWTSKAAAQGHIFSQYNLGYMYWSGEGTSEDYEKAFYWFSKAAEQRF</sequence>
<evidence type="ECO:0008006" key="2">
    <source>
        <dbReference type="Google" id="ProtNLM"/>
    </source>
</evidence>
<dbReference type="SUPFAM" id="SSF81901">
    <property type="entry name" value="HCP-like"/>
    <property type="match status" value="1"/>
</dbReference>
<protein>
    <recommendedName>
        <fullName evidence="2">Sel1 repeat family protein</fullName>
    </recommendedName>
</protein>
<dbReference type="PANTHER" id="PTHR11102:SF160">
    <property type="entry name" value="ERAD-ASSOCIATED E3 UBIQUITIN-PROTEIN LIGASE COMPONENT HRD3"/>
    <property type="match status" value="1"/>
</dbReference>
<dbReference type="Gene3D" id="1.25.40.10">
    <property type="entry name" value="Tetratricopeptide repeat domain"/>
    <property type="match status" value="1"/>
</dbReference>
<name>A0A382NXU7_9ZZZZ</name>
<proteinExistence type="predicted"/>
<dbReference type="EMBL" id="UINC01103512">
    <property type="protein sequence ID" value="SVC65949.1"/>
    <property type="molecule type" value="Genomic_DNA"/>
</dbReference>
<evidence type="ECO:0000313" key="1">
    <source>
        <dbReference type="EMBL" id="SVC65949.1"/>
    </source>
</evidence>
<dbReference type="SMART" id="SM00671">
    <property type="entry name" value="SEL1"/>
    <property type="match status" value="2"/>
</dbReference>
<dbReference type="PANTHER" id="PTHR11102">
    <property type="entry name" value="SEL-1-LIKE PROTEIN"/>
    <property type="match status" value="1"/>
</dbReference>
<dbReference type="Pfam" id="PF08238">
    <property type="entry name" value="Sel1"/>
    <property type="match status" value="2"/>
</dbReference>
<dbReference type="InterPro" id="IPR006597">
    <property type="entry name" value="Sel1-like"/>
</dbReference>
<organism evidence="1">
    <name type="scientific">marine metagenome</name>
    <dbReference type="NCBI Taxonomy" id="408172"/>
    <lineage>
        <taxon>unclassified sequences</taxon>
        <taxon>metagenomes</taxon>
        <taxon>ecological metagenomes</taxon>
    </lineage>
</organism>
<feature type="non-terminal residue" evidence="1">
    <location>
        <position position="96"/>
    </location>
</feature>